<dbReference type="AlphaFoldDB" id="A0AAI8V962"/>
<dbReference type="Pfam" id="PF06687">
    <property type="entry name" value="SUR7"/>
    <property type="match status" value="1"/>
</dbReference>
<proteinExistence type="predicted"/>
<dbReference type="GO" id="GO:0031505">
    <property type="term" value="P:fungal-type cell wall organization"/>
    <property type="evidence" value="ECO:0007669"/>
    <property type="project" value="TreeGrafter"/>
</dbReference>
<feature type="region of interest" description="Disordered" evidence="1">
    <location>
        <begin position="296"/>
        <end position="356"/>
    </location>
</feature>
<feature type="transmembrane region" description="Helical" evidence="2">
    <location>
        <begin position="191"/>
        <end position="213"/>
    </location>
</feature>
<evidence type="ECO:0000313" key="3">
    <source>
        <dbReference type="EMBL" id="CAJ2500608.1"/>
    </source>
</evidence>
<dbReference type="GO" id="GO:0051285">
    <property type="term" value="C:cell cortex of cell tip"/>
    <property type="evidence" value="ECO:0007669"/>
    <property type="project" value="TreeGrafter"/>
</dbReference>
<dbReference type="GO" id="GO:0005886">
    <property type="term" value="C:plasma membrane"/>
    <property type="evidence" value="ECO:0007669"/>
    <property type="project" value="InterPro"/>
</dbReference>
<protein>
    <submittedName>
        <fullName evidence="3">Uu.00g034610.m01.CDS01</fullName>
    </submittedName>
</protein>
<accession>A0AAI8V962</accession>
<dbReference type="EMBL" id="CAUWAG010000003">
    <property type="protein sequence ID" value="CAJ2500608.1"/>
    <property type="molecule type" value="Genomic_DNA"/>
</dbReference>
<evidence type="ECO:0000256" key="2">
    <source>
        <dbReference type="SAM" id="Phobius"/>
    </source>
</evidence>
<dbReference type="PANTHER" id="PTHR28019">
    <property type="entry name" value="CELL MEMBRANE PROTEIN YLR413W-RELATED"/>
    <property type="match status" value="1"/>
</dbReference>
<keyword evidence="2" id="KW-0472">Membrane</keyword>
<dbReference type="Proteomes" id="UP001295740">
    <property type="component" value="Unassembled WGS sequence"/>
</dbReference>
<feature type="transmembrane region" description="Helical" evidence="2">
    <location>
        <begin position="264"/>
        <end position="286"/>
    </location>
</feature>
<gene>
    <name evidence="3" type="ORF">KHLLAP_LOCUS1076</name>
</gene>
<feature type="transmembrane region" description="Helical" evidence="2">
    <location>
        <begin position="6"/>
        <end position="31"/>
    </location>
</feature>
<organism evidence="3 4">
    <name type="scientific">Anthostomella pinea</name>
    <dbReference type="NCBI Taxonomy" id="933095"/>
    <lineage>
        <taxon>Eukaryota</taxon>
        <taxon>Fungi</taxon>
        <taxon>Dikarya</taxon>
        <taxon>Ascomycota</taxon>
        <taxon>Pezizomycotina</taxon>
        <taxon>Sordariomycetes</taxon>
        <taxon>Xylariomycetidae</taxon>
        <taxon>Xylariales</taxon>
        <taxon>Xylariaceae</taxon>
        <taxon>Anthostomella</taxon>
    </lineage>
</organism>
<dbReference type="InterPro" id="IPR052413">
    <property type="entry name" value="SUR7_domain"/>
</dbReference>
<comment type="caution">
    <text evidence="3">The sequence shown here is derived from an EMBL/GenBank/DDBJ whole genome shotgun (WGS) entry which is preliminary data.</text>
</comment>
<feature type="transmembrane region" description="Helical" evidence="2">
    <location>
        <begin position="219"/>
        <end position="252"/>
    </location>
</feature>
<name>A0AAI8V962_9PEZI</name>
<sequence length="356" mass="37952">MGVGRYVCVALPFILTVASIICGLIAGLTGVSSNNLHLFRIDITNLSVDVTQLSSLINNASDLVSRSPDPVEWHDSTLLDKASDAVDEAEDKAGDVSGIAGSLSSQVGDTRIYAANLSLANIYDFNIWGYCMTSQNGSKTCTKAEFDWATKNLNTSWIDQFSEVSHLNLTIPDGLNDGLNTYKTVNKWTEVVYIISMVALGLELFVGLFSAYSRGVSCLVWLISGFATAAVIAAAVLMTVMGSVVVGAVLGVSSQYGVKASVDTSFLATIWIGVAFALGASLFWLFSACCCKSEKRSHKRGGSSEKFLPPTGSYAPIGEHQNRTSGYGYNNFGAPQRGGGRSDLAYEPYSHSPSHV</sequence>
<evidence type="ECO:0000313" key="4">
    <source>
        <dbReference type="Proteomes" id="UP001295740"/>
    </source>
</evidence>
<keyword evidence="2" id="KW-1133">Transmembrane helix</keyword>
<keyword evidence="4" id="KW-1185">Reference proteome</keyword>
<keyword evidence="2" id="KW-0812">Transmembrane</keyword>
<dbReference type="InterPro" id="IPR009571">
    <property type="entry name" value="SUR7/Rim9-like_fungi"/>
</dbReference>
<evidence type="ECO:0000256" key="1">
    <source>
        <dbReference type="SAM" id="MobiDB-lite"/>
    </source>
</evidence>
<dbReference type="PANTHER" id="PTHR28019:SF3">
    <property type="entry name" value="INTEGRAL MEMBRANE PROTEIN (AFU_ORTHOLOGUE AFUA_6G07470)"/>
    <property type="match status" value="1"/>
</dbReference>
<reference evidence="3" key="1">
    <citation type="submission" date="2023-10" db="EMBL/GenBank/DDBJ databases">
        <authorList>
            <person name="Hackl T."/>
        </authorList>
    </citation>
    <scope>NUCLEOTIDE SEQUENCE</scope>
</reference>